<dbReference type="RefSeq" id="WP_315747330.1">
    <property type="nucleotide sequence ID" value="NZ_JAVYAA010000010.1"/>
</dbReference>
<comment type="caution">
    <text evidence="1">The sequence shown here is derived from an EMBL/GenBank/DDBJ whole genome shotgun (WGS) entry which is preliminary data.</text>
</comment>
<name>A0AAJ2K226_9BACL</name>
<keyword evidence="2" id="KW-1185">Reference proteome</keyword>
<sequence length="102" mass="11281">MGVTIKPALIDHIIKDMSDKFDHAIVNVDGKMERYPIHNTSISGQTVRKYVFVQDSDAIGKTILGASLNDKDGNELVSQSMKISKSNKGFLISFELEVKVNV</sequence>
<dbReference type="EMBL" id="JAVYAA010000010">
    <property type="protein sequence ID" value="MDT8979969.1"/>
    <property type="molecule type" value="Genomic_DNA"/>
</dbReference>
<accession>A0AAJ2K226</accession>
<evidence type="ECO:0000313" key="2">
    <source>
        <dbReference type="Proteomes" id="UP001250538"/>
    </source>
</evidence>
<evidence type="ECO:0000313" key="1">
    <source>
        <dbReference type="EMBL" id="MDT8979969.1"/>
    </source>
</evidence>
<dbReference type="AlphaFoldDB" id="A0AAJ2K226"/>
<gene>
    <name evidence="1" type="ORF">RQP50_27445</name>
</gene>
<organism evidence="1 2">
    <name type="scientific">Paenibacillus suaedae</name>
    <dbReference type="NCBI Taxonomy" id="3077233"/>
    <lineage>
        <taxon>Bacteria</taxon>
        <taxon>Bacillati</taxon>
        <taxon>Bacillota</taxon>
        <taxon>Bacilli</taxon>
        <taxon>Bacillales</taxon>
        <taxon>Paenibacillaceae</taxon>
        <taxon>Paenibacillus</taxon>
    </lineage>
</organism>
<reference evidence="2" key="1">
    <citation type="submission" date="2023-09" db="EMBL/GenBank/DDBJ databases">
        <title>Paenibacillus sp. chi10 Genome sequencing and assembly.</title>
        <authorList>
            <person name="Kim I."/>
        </authorList>
    </citation>
    <scope>NUCLEOTIDE SEQUENCE [LARGE SCALE GENOMIC DNA]</scope>
    <source>
        <strain evidence="2">chi10</strain>
    </source>
</reference>
<protein>
    <submittedName>
        <fullName evidence="1">Uncharacterized protein</fullName>
    </submittedName>
</protein>
<proteinExistence type="predicted"/>
<dbReference type="Proteomes" id="UP001250538">
    <property type="component" value="Unassembled WGS sequence"/>
</dbReference>